<dbReference type="GeneID" id="78017829"/>
<dbReference type="GO" id="GO:0016787">
    <property type="term" value="F:hydrolase activity"/>
    <property type="evidence" value="ECO:0007669"/>
    <property type="project" value="UniProtKB-KW"/>
</dbReference>
<dbReference type="KEGG" id="nsp:BMF81_02519"/>
<feature type="chain" id="PRO_5015732524" evidence="1">
    <location>
        <begin position="24"/>
        <end position="264"/>
    </location>
</feature>
<dbReference type="AlphaFoldDB" id="A0A2S0Q8G3"/>
<dbReference type="PANTHER" id="PTHR22946">
    <property type="entry name" value="DIENELACTONE HYDROLASE DOMAIN-CONTAINING PROTEIN-RELATED"/>
    <property type="match status" value="1"/>
</dbReference>
<evidence type="ECO:0000313" key="4">
    <source>
        <dbReference type="Proteomes" id="UP000244056"/>
    </source>
</evidence>
<keyword evidence="3" id="KW-0378">Hydrolase</keyword>
<proteinExistence type="predicted"/>
<dbReference type="SUPFAM" id="SSF53474">
    <property type="entry name" value="alpha/beta-Hydrolases"/>
    <property type="match status" value="1"/>
</dbReference>
<dbReference type="Proteomes" id="UP000244056">
    <property type="component" value="Chromosome"/>
</dbReference>
<dbReference type="EMBL" id="CP020114">
    <property type="protein sequence ID" value="AVZ30674.1"/>
    <property type="molecule type" value="Genomic_DNA"/>
</dbReference>
<evidence type="ECO:0000256" key="1">
    <source>
        <dbReference type="SAM" id="SignalP"/>
    </source>
</evidence>
<dbReference type="RefSeq" id="WP_006195027.1">
    <property type="nucleotide sequence ID" value="NZ_CAWNZE010000001.1"/>
</dbReference>
<dbReference type="InterPro" id="IPR050261">
    <property type="entry name" value="FrsA_esterase"/>
</dbReference>
<gene>
    <name evidence="3" type="primary">rutD</name>
    <name evidence="3" type="ORF">BMF81_02519</name>
</gene>
<dbReference type="EC" id="3.5.1.-" evidence="3"/>
<dbReference type="Gene3D" id="3.40.50.1820">
    <property type="entry name" value="alpha/beta hydrolase"/>
    <property type="match status" value="1"/>
</dbReference>
<accession>A0A2S0Q8G3</accession>
<name>A0A2S0Q8G3_NODSP</name>
<organism evidence="3 4">
    <name type="scientific">Nodularia spumigena UHCC 0039</name>
    <dbReference type="NCBI Taxonomy" id="1914872"/>
    <lineage>
        <taxon>Bacteria</taxon>
        <taxon>Bacillati</taxon>
        <taxon>Cyanobacteriota</taxon>
        <taxon>Cyanophyceae</taxon>
        <taxon>Nostocales</taxon>
        <taxon>Nodulariaceae</taxon>
        <taxon>Nodularia</taxon>
    </lineage>
</organism>
<dbReference type="InterPro" id="IPR002925">
    <property type="entry name" value="Dienelactn_hydro"/>
</dbReference>
<keyword evidence="1" id="KW-0732">Signal</keyword>
<reference evidence="3 4" key="1">
    <citation type="submission" date="2017-03" db="EMBL/GenBank/DDBJ databases">
        <title>Comparative genomics of the toxic Baltic Sea cyanobacteria Nodularia spumigena UHCC 0039 and its response on varying salinity.</title>
        <authorList>
            <person name="Teikari J.E."/>
        </authorList>
    </citation>
    <scope>NUCLEOTIDE SEQUENCE [LARGE SCALE GENOMIC DNA]</scope>
    <source>
        <strain evidence="3 4">UHCC 0039</strain>
    </source>
</reference>
<evidence type="ECO:0000259" key="2">
    <source>
        <dbReference type="Pfam" id="PF01738"/>
    </source>
</evidence>
<dbReference type="InterPro" id="IPR029058">
    <property type="entry name" value="AB_hydrolase_fold"/>
</dbReference>
<feature type="signal peptide" evidence="1">
    <location>
        <begin position="1"/>
        <end position="23"/>
    </location>
</feature>
<dbReference type="PANTHER" id="PTHR22946:SF0">
    <property type="entry name" value="DIENELACTONE HYDROLASE DOMAIN-CONTAINING PROTEIN"/>
    <property type="match status" value="1"/>
</dbReference>
<feature type="domain" description="Dienelactone hydrolase" evidence="2">
    <location>
        <begin position="40"/>
        <end position="258"/>
    </location>
</feature>
<evidence type="ECO:0000313" key="3">
    <source>
        <dbReference type="EMBL" id="AVZ30674.1"/>
    </source>
</evidence>
<dbReference type="Pfam" id="PF01738">
    <property type="entry name" value="DLH"/>
    <property type="match status" value="1"/>
</dbReference>
<sequence>MKLLIPVLLAPVVMSLSSTQVIAAIQTRNIEYKHGDTVLEGYLAYDDSITGKLPGVLVVHEWNGLQSFVKERTEELAKLGYVAFAADIYGKGIRPNNPEESGKQASIYRQDRQLLRDRTLAGLKVLQQNPLTDIQRIAAIGYCFGGGTVLELARSGANIAGVASFHGNLDTPNPNDAKNIQAKVLVLHGADDPIVPDEQVQAFATEMREANVDWQLISYGGAVHSFTNPEANNAPRSLYNPVVEKRSWQALKQFFAEIFQKPKS</sequence>
<protein>
    <submittedName>
        <fullName evidence="3">Putative aminoacrylate hydrolase RutD</fullName>
        <ecNumber evidence="3">3.5.1.-</ecNumber>
    </submittedName>
</protein>